<evidence type="ECO:0000256" key="7">
    <source>
        <dbReference type="SAM" id="MobiDB-lite"/>
    </source>
</evidence>
<organism evidence="9">
    <name type="scientific">Fopius arisanus</name>
    <dbReference type="NCBI Taxonomy" id="64838"/>
    <lineage>
        <taxon>Eukaryota</taxon>
        <taxon>Metazoa</taxon>
        <taxon>Ecdysozoa</taxon>
        <taxon>Arthropoda</taxon>
        <taxon>Hexapoda</taxon>
        <taxon>Insecta</taxon>
        <taxon>Pterygota</taxon>
        <taxon>Neoptera</taxon>
        <taxon>Endopterygota</taxon>
        <taxon>Hymenoptera</taxon>
        <taxon>Apocrita</taxon>
        <taxon>Ichneumonoidea</taxon>
        <taxon>Braconidae</taxon>
        <taxon>Opiinae</taxon>
        <taxon>Fopius</taxon>
    </lineage>
</organism>
<dbReference type="FunFam" id="1.25.10.10:FF:000047">
    <property type="entry name" value="Cullin-associated NEDD8-dissociated protein 1"/>
    <property type="match status" value="1"/>
</dbReference>
<dbReference type="GO" id="GO:0010265">
    <property type="term" value="P:SCF complex assembly"/>
    <property type="evidence" value="ECO:0007669"/>
    <property type="project" value="InterPro"/>
</dbReference>
<dbReference type="InterPro" id="IPR039852">
    <property type="entry name" value="CAND1/CAND2"/>
</dbReference>
<accession>A0A9R1T7C4</accession>
<evidence type="ECO:0000256" key="3">
    <source>
        <dbReference type="ARBA" id="ARBA00022737"/>
    </source>
</evidence>
<dbReference type="InterPro" id="IPR016024">
    <property type="entry name" value="ARM-type_fold"/>
</dbReference>
<evidence type="ECO:0000313" key="11">
    <source>
        <dbReference type="RefSeq" id="XP_011304003.1"/>
    </source>
</evidence>
<evidence type="ECO:0000313" key="10">
    <source>
        <dbReference type="Proteomes" id="UP000694866"/>
    </source>
</evidence>
<dbReference type="KEGG" id="fas:105267084"/>
<feature type="compositionally biased region" description="Acidic residues" evidence="7">
    <location>
        <begin position="327"/>
        <end position="345"/>
    </location>
</feature>
<sequence length="1235" mass="138281">MASVSYQIANLLEKMTSNDKDFRFMATNDLMSELQKDSIKLDDDSERKVVKMLLRLLEDKNGEVQNLAVKCLGPLVNKVKEYQVETIVDALCTNMISDKEQLRDISSIGLKTVISELPMGSNDLAENICKRITGRLSSAIEKQEDVSVQLEALDIVADLLSRFGSLLVSFHQQILTALLPQLSSPRQAVRKRTIVALSHLLTSSNNYLYKKLLDHLLEGLTTQKVKNVIRTYIQCIASICRQAGHRFGEQIERVMPLIVQYSNEDDDELREYCLQAFEAFVYRCPKEITPHINKIINICLTYITYDPNYNYDDDVSDLSDGEGITMETEEDGEEDGEEEYSDDDDMSWKVRRAAAKCLEAVVSSRRELLPELYKIVSPALIARFKEREENVKSDIFHAYIALLRQTRPTSSVALDPDSMEDEECPISLLQQQVPMIVKAVHRQMKEKSIKTRQDCFSLLKELVLVLPGALTNHIPSLIPGIQYSLGEKNSSSNMKIDTLAFVHTLLITHQAEAFHAHMTVLAPPIISAVSDAFYKITAEALLVLQQLVQVIRPHENPPNYDFTNLVSEIYRCTLMRLRTADIDQEVKERAIACMGQILAHLSDTLHDELPVCLPIFLDRLRNEITRLTTVKALTCIAASPLRVDLQPIMKEAVPILGSFLRKNHRALKLCSLTLLDTLVRSYSVSLHTDLLDKVTTELPALLNESDLHIAQLTLTLLTTIAKVHPAALTRISETILPEILVLVKSPLLQGAALNAMLEFFQALVQAGIPGLGYRDLLAMLVAPVTSSVLHKQAYHSLAKCAAALTITWQQEAHGVVEQFIKNVQDPASDSQHIFALLVIGEIGKHVDLSGIQSLKSVILSSFSSHSEEVKSAASYTLGNIAVGNLPEYLPFILKEIEGQPKRQYLVLHSLKEIITCQSSSPSGVSNLQNFVPAIWTLLYRHCECTEEGTRNVVAECLGKLTLIDPANLLPKLQESLKSQSSLMRTTTVTAVKFTISDQPQAIDVMLKQCMGSFLVALEDPDLNVRRVALVAFNSAAHNKPMLIRDLLDSVLPKLYAETKIKKELIREVEMGPFKHTVDDGLDLRKAAFECMYTLLDSCLDRLDVFEFLQHVENGLKDHYDIKMLTYLMTARLAQLCPTAVLQRLDRLVDPLKMTCTQKVKANSVKQEYEKQDELKRSALRAVAALLTIPDADKNPALTDFVSIIKSTPELRSLFDTIQKDCSGSNINEANIMDQS</sequence>
<dbReference type="Pfam" id="PF25782">
    <property type="entry name" value="TPR_CAND1"/>
    <property type="match status" value="1"/>
</dbReference>
<dbReference type="GO" id="GO:0005634">
    <property type="term" value="C:nucleus"/>
    <property type="evidence" value="ECO:0007669"/>
    <property type="project" value="UniProtKB-SubCell"/>
</dbReference>
<reference evidence="11" key="2">
    <citation type="submission" date="2025-04" db="UniProtKB">
        <authorList>
            <consortium name="RefSeq"/>
        </authorList>
    </citation>
    <scope>IDENTIFICATION</scope>
    <source>
        <strain evidence="11">USDA-PBARC FA_bdor</strain>
        <tissue evidence="11">Whole organism</tissue>
    </source>
</reference>
<proteinExistence type="inferred from homology"/>
<keyword evidence="4" id="KW-0833">Ubl conjugation pathway</keyword>
<dbReference type="Gene3D" id="1.25.10.10">
    <property type="entry name" value="Leucine-rich Repeat Variant"/>
    <property type="match status" value="1"/>
</dbReference>
<dbReference type="EMBL" id="GBYB01013094">
    <property type="protein sequence ID" value="JAG82861.1"/>
    <property type="molecule type" value="Transcribed_RNA"/>
</dbReference>
<evidence type="ECO:0000256" key="4">
    <source>
        <dbReference type="ARBA" id="ARBA00022786"/>
    </source>
</evidence>
<accession>A0A0C9R9K3</accession>
<evidence type="ECO:0000256" key="5">
    <source>
        <dbReference type="ARBA" id="ARBA00022990"/>
    </source>
</evidence>
<keyword evidence="5" id="KW-0007">Acetylation</keyword>
<dbReference type="OrthoDB" id="6260732at2759"/>
<dbReference type="AlphaFoldDB" id="A0A0C9R9K3"/>
<dbReference type="CTD" id="55832"/>
<dbReference type="InterPro" id="IPR011989">
    <property type="entry name" value="ARM-like"/>
</dbReference>
<keyword evidence="6" id="KW-0539">Nucleus</keyword>
<evidence type="ECO:0000259" key="8">
    <source>
        <dbReference type="Pfam" id="PF08623"/>
    </source>
</evidence>
<dbReference type="Pfam" id="PF13513">
    <property type="entry name" value="HEAT_EZ"/>
    <property type="match status" value="1"/>
</dbReference>
<evidence type="ECO:0000313" key="9">
    <source>
        <dbReference type="EMBL" id="JAG82861.1"/>
    </source>
</evidence>
<dbReference type="PANTHER" id="PTHR12696">
    <property type="entry name" value="TIP120"/>
    <property type="match status" value="1"/>
</dbReference>
<dbReference type="Proteomes" id="UP000694866">
    <property type="component" value="Unplaced"/>
</dbReference>
<reference evidence="9" key="1">
    <citation type="submission" date="2015-01" db="EMBL/GenBank/DDBJ databases">
        <title>Transcriptome Assembly of Fopius arisanus.</title>
        <authorList>
            <person name="Geib S."/>
        </authorList>
    </citation>
    <scope>NUCLEOTIDE SEQUENCE</scope>
</reference>
<keyword evidence="3" id="KW-0677">Repeat</keyword>
<gene>
    <name evidence="9" type="primary">CAND1</name>
    <name evidence="11" type="synonym">Cand1</name>
    <name evidence="9" type="ORF">g.51780</name>
</gene>
<evidence type="ECO:0000256" key="6">
    <source>
        <dbReference type="ARBA" id="ARBA00023242"/>
    </source>
</evidence>
<comment type="similarity">
    <text evidence="2">Belongs to the CAND family.</text>
</comment>
<comment type="subcellular location">
    <subcellularLocation>
        <location evidence="1">Nucleus</location>
    </subcellularLocation>
</comment>
<dbReference type="Pfam" id="PF08623">
    <property type="entry name" value="TIP120"/>
    <property type="match status" value="1"/>
</dbReference>
<evidence type="ECO:0000256" key="2">
    <source>
        <dbReference type="ARBA" id="ARBA00007657"/>
    </source>
</evidence>
<keyword evidence="10" id="KW-1185">Reference proteome</keyword>
<feature type="region of interest" description="Disordered" evidence="7">
    <location>
        <begin position="317"/>
        <end position="345"/>
    </location>
</feature>
<dbReference type="GeneID" id="105267084"/>
<feature type="domain" description="TATA-binding protein interacting (TIP20)" evidence="8">
    <location>
        <begin position="1042"/>
        <end position="1204"/>
    </location>
</feature>
<evidence type="ECO:0000256" key="1">
    <source>
        <dbReference type="ARBA" id="ARBA00004123"/>
    </source>
</evidence>
<name>A0A0C9R9K3_9HYME</name>
<dbReference type="InterPro" id="IPR013932">
    <property type="entry name" value="TATA-bd_TIP120"/>
</dbReference>
<dbReference type="RefSeq" id="XP_011304003.1">
    <property type="nucleotide sequence ID" value="XM_011305701.1"/>
</dbReference>
<dbReference type="SUPFAM" id="SSF48371">
    <property type="entry name" value="ARM repeat"/>
    <property type="match status" value="1"/>
</dbReference>
<protein>
    <submittedName>
        <fullName evidence="9">CAND1 protein</fullName>
    </submittedName>
    <submittedName>
        <fullName evidence="11">Cullin-associated NEDD8-dissociated protein 1</fullName>
    </submittedName>
</protein>